<sequence length="205" mass="22294">MIAARLAACVAACAPRRLERSAARDEVLGRVEALAGGEGWTMRTLRAAGGPDADLLFPGGPAEMVEAWLDRADRAMIEVAHDLDEPRLSRRVRAIILMRLRTITPDRAAMRRALAVLMLPGRAGALARSLARTVDAIWEAAGDRSGGLSRQTKRMTLASVYVQTLLFWMARGDDPDAVASFLDRRLEAVARIGRIRQRLAAGRAA</sequence>
<evidence type="ECO:0000313" key="3">
    <source>
        <dbReference type="Proteomes" id="UP001449795"/>
    </source>
</evidence>
<dbReference type="InterPro" id="IPR012762">
    <property type="entry name" value="Ubiq_biosynth_COQ9"/>
</dbReference>
<proteinExistence type="predicted"/>
<dbReference type="RefSeq" id="WP_342628644.1">
    <property type="nucleotide sequence ID" value="NZ_CP152276.1"/>
</dbReference>
<dbReference type="Pfam" id="PF08511">
    <property type="entry name" value="COQ9"/>
    <property type="match status" value="1"/>
</dbReference>
<evidence type="ECO:0000313" key="2">
    <source>
        <dbReference type="EMBL" id="XAE43058.1"/>
    </source>
</evidence>
<feature type="domain" description="COQ9 C-terminal" evidence="1">
    <location>
        <begin position="126"/>
        <end position="193"/>
    </location>
</feature>
<dbReference type="Gene3D" id="1.10.357.10">
    <property type="entry name" value="Tetracycline Repressor, domain 2"/>
    <property type="match status" value="1"/>
</dbReference>
<gene>
    <name evidence="2" type="ORF">AAC691_00795</name>
</gene>
<keyword evidence="3" id="KW-1185">Reference proteome</keyword>
<dbReference type="NCBIfam" id="TIGR02396">
    <property type="entry name" value="diverge_rpsU"/>
    <property type="match status" value="1"/>
</dbReference>
<dbReference type="EMBL" id="CP152276">
    <property type="protein sequence ID" value="XAE43058.1"/>
    <property type="molecule type" value="Genomic_DNA"/>
</dbReference>
<accession>A0ABZ3D5K7</accession>
<organism evidence="2 3">
    <name type="scientific">Nguyenibacter vanlangensis</name>
    <dbReference type="NCBI Taxonomy" id="1216886"/>
    <lineage>
        <taxon>Bacteria</taxon>
        <taxon>Pseudomonadati</taxon>
        <taxon>Pseudomonadota</taxon>
        <taxon>Alphaproteobacteria</taxon>
        <taxon>Acetobacterales</taxon>
        <taxon>Acetobacteraceae</taxon>
        <taxon>Nguyenibacter</taxon>
    </lineage>
</organism>
<dbReference type="InterPro" id="IPR013718">
    <property type="entry name" value="COQ9_C"/>
</dbReference>
<name>A0ABZ3D5K7_9PROT</name>
<dbReference type="Proteomes" id="UP001449795">
    <property type="component" value="Chromosome"/>
</dbReference>
<protein>
    <submittedName>
        <fullName evidence="2">COQ9 family protein</fullName>
    </submittedName>
</protein>
<evidence type="ECO:0000259" key="1">
    <source>
        <dbReference type="Pfam" id="PF08511"/>
    </source>
</evidence>
<reference evidence="2 3" key="1">
    <citation type="submission" date="2024-04" db="EMBL/GenBank/DDBJ databases">
        <title>Complete genome sequence of Nguyenibacter vanlangesis HBCM-1154, a strain capable of nitrogen fixation, IAA production, and phosphorus solubilization isolated from sugarcane soil.</title>
        <authorList>
            <person name="MY HANH P."/>
        </authorList>
    </citation>
    <scope>NUCLEOTIDE SEQUENCE [LARGE SCALE GENOMIC DNA]</scope>
    <source>
        <strain evidence="2 3">HBCM 1154</strain>
    </source>
</reference>